<organism evidence="5 6">
    <name type="scientific">Streptomyces eurocidicus</name>
    <name type="common">Streptoverticillium eurocidicus</name>
    <dbReference type="NCBI Taxonomy" id="66423"/>
    <lineage>
        <taxon>Bacteria</taxon>
        <taxon>Bacillati</taxon>
        <taxon>Actinomycetota</taxon>
        <taxon>Actinomycetes</taxon>
        <taxon>Kitasatosporales</taxon>
        <taxon>Streptomycetaceae</taxon>
        <taxon>Streptomyces</taxon>
    </lineage>
</organism>
<dbReference type="Gene3D" id="1.25.40.10">
    <property type="entry name" value="Tetratricopeptide repeat domain"/>
    <property type="match status" value="1"/>
</dbReference>
<dbReference type="EMBL" id="LGUI01000005">
    <property type="protein sequence ID" value="PNE32426.1"/>
    <property type="molecule type" value="Genomic_DNA"/>
</dbReference>
<keyword evidence="1" id="KW-0902">Two-component regulatory system</keyword>
<proteinExistence type="predicted"/>
<dbReference type="PANTHER" id="PTHR47691:SF3">
    <property type="entry name" value="HTH-TYPE TRANSCRIPTIONAL REGULATOR RV0890C-RELATED"/>
    <property type="match status" value="1"/>
</dbReference>
<dbReference type="InterPro" id="IPR011990">
    <property type="entry name" value="TPR-like_helical_dom_sf"/>
</dbReference>
<feature type="region of interest" description="Disordered" evidence="2">
    <location>
        <begin position="43"/>
        <end position="83"/>
    </location>
</feature>
<dbReference type="GO" id="GO:0000160">
    <property type="term" value="P:phosphorelay signal transduction system"/>
    <property type="evidence" value="ECO:0007669"/>
    <property type="project" value="UniProtKB-KW"/>
</dbReference>
<name>A0A2N8NUI2_STREU</name>
<evidence type="ECO:0000313" key="6">
    <source>
        <dbReference type="Proteomes" id="UP000235945"/>
    </source>
</evidence>
<evidence type="ECO:0000259" key="3">
    <source>
        <dbReference type="Pfam" id="PF03704"/>
    </source>
</evidence>
<comment type="caution">
    <text evidence="5">The sequence shown here is derived from an EMBL/GenBank/DDBJ whole genome shotgun (WGS) entry which is preliminary data.</text>
</comment>
<dbReference type="EMBL" id="JACHJF010000011">
    <property type="protein sequence ID" value="MBB5120288.1"/>
    <property type="molecule type" value="Genomic_DNA"/>
</dbReference>
<accession>A0A2N8NUI2</accession>
<dbReference type="PANTHER" id="PTHR47691">
    <property type="entry name" value="REGULATOR-RELATED"/>
    <property type="match status" value="1"/>
</dbReference>
<dbReference type="InterPro" id="IPR005158">
    <property type="entry name" value="BTAD"/>
</dbReference>
<reference evidence="6" key="2">
    <citation type="submission" date="2015-07" db="EMBL/GenBank/DDBJ databases">
        <authorList>
            <person name="Graham D.E."/>
            <person name="Giannone R.J."/>
            <person name="Gulvik C.A."/>
            <person name="Hettich R.L."/>
            <person name="Klingeman D.M."/>
            <person name="Mahan K.M."/>
            <person name="Parry R.J."/>
            <person name="Spain J.C."/>
        </authorList>
    </citation>
    <scope>NUCLEOTIDE SEQUENCE [LARGE SCALE GENOMIC DNA]</scope>
    <source>
        <strain evidence="6">ATCC 27428</strain>
    </source>
</reference>
<feature type="region of interest" description="Disordered" evidence="2">
    <location>
        <begin position="104"/>
        <end position="129"/>
    </location>
</feature>
<evidence type="ECO:0000313" key="7">
    <source>
        <dbReference type="Proteomes" id="UP000528608"/>
    </source>
</evidence>
<feature type="compositionally biased region" description="Basic and acidic residues" evidence="2">
    <location>
        <begin position="115"/>
        <end position="129"/>
    </location>
</feature>
<sequence length="129" mass="13587">MPEPRELVRRHPLRERLTGSLIRALSAQGEQAAAPVVFEETGRHLADEPGADPSAGLAAPHQELLAAHPSPAPVAPPARPTSFAGRAEEVAELAELLRVTRLVTLTGPGGVGETRLSDARRDAGRSRTA</sequence>
<evidence type="ECO:0000313" key="5">
    <source>
        <dbReference type="EMBL" id="PNE32426.1"/>
    </source>
</evidence>
<keyword evidence="6" id="KW-1185">Reference proteome</keyword>
<dbReference type="GO" id="GO:0003677">
    <property type="term" value="F:DNA binding"/>
    <property type="evidence" value="ECO:0007669"/>
    <property type="project" value="UniProtKB-KW"/>
</dbReference>
<keyword evidence="4" id="KW-0238">DNA-binding</keyword>
<dbReference type="SUPFAM" id="SSF48452">
    <property type="entry name" value="TPR-like"/>
    <property type="match status" value="1"/>
</dbReference>
<gene>
    <name evidence="5" type="ORF">AF335_17650</name>
    <name evidence="4" type="ORF">FHS36_003730</name>
</gene>
<evidence type="ECO:0000256" key="2">
    <source>
        <dbReference type="SAM" id="MobiDB-lite"/>
    </source>
</evidence>
<protein>
    <submittedName>
        <fullName evidence="4">DNA-binding SARP family transcriptional activator</fullName>
    </submittedName>
</protein>
<evidence type="ECO:0000256" key="1">
    <source>
        <dbReference type="ARBA" id="ARBA00023012"/>
    </source>
</evidence>
<evidence type="ECO:0000313" key="4">
    <source>
        <dbReference type="EMBL" id="MBB5120288.1"/>
    </source>
</evidence>
<dbReference type="Proteomes" id="UP000528608">
    <property type="component" value="Unassembled WGS sequence"/>
</dbReference>
<reference evidence="5" key="1">
    <citation type="submission" date="2015-07" db="EMBL/GenBank/DDBJ databases">
        <authorList>
            <person name="Noorani M."/>
        </authorList>
    </citation>
    <scope>NUCLEOTIDE SEQUENCE [LARGE SCALE GENOMIC DNA]</scope>
    <source>
        <strain evidence="5">ATCC 27428</strain>
    </source>
</reference>
<reference evidence="4 7" key="3">
    <citation type="submission" date="2020-08" db="EMBL/GenBank/DDBJ databases">
        <title>Genomic Encyclopedia of Type Strains, Phase III (KMG-III): the genomes of soil and plant-associated and newly described type strains.</title>
        <authorList>
            <person name="Whitman W."/>
        </authorList>
    </citation>
    <scope>NUCLEOTIDE SEQUENCE [LARGE SCALE GENOMIC DNA]</scope>
    <source>
        <strain evidence="4 7">CECT 3259</strain>
    </source>
</reference>
<dbReference type="Proteomes" id="UP000235945">
    <property type="component" value="Unassembled WGS sequence"/>
</dbReference>
<dbReference type="AlphaFoldDB" id="A0A2N8NUI2"/>
<dbReference type="Pfam" id="PF03704">
    <property type="entry name" value="BTAD"/>
    <property type="match status" value="1"/>
</dbReference>
<feature type="compositionally biased region" description="Pro residues" evidence="2">
    <location>
        <begin position="70"/>
        <end position="79"/>
    </location>
</feature>
<feature type="domain" description="Bacterial transcriptional activator" evidence="3">
    <location>
        <begin position="2"/>
        <end position="65"/>
    </location>
</feature>